<proteinExistence type="predicted"/>
<keyword evidence="1" id="KW-0472">Membrane</keyword>
<keyword evidence="1" id="KW-1133">Transmembrane helix</keyword>
<evidence type="ECO:0000256" key="1">
    <source>
        <dbReference type="SAM" id="Phobius"/>
    </source>
</evidence>
<dbReference type="AlphaFoldDB" id="A0A4R8A483"/>
<dbReference type="Pfam" id="PF06940">
    <property type="entry name" value="DUF1287"/>
    <property type="match status" value="1"/>
</dbReference>
<accession>A0A4R8A483</accession>
<evidence type="ECO:0000313" key="3">
    <source>
        <dbReference type="Proteomes" id="UP000294743"/>
    </source>
</evidence>
<keyword evidence="1" id="KW-0812">Transmembrane</keyword>
<sequence length="230" mass="26774">MPKKKKHTWFAKLITRLLILLVIAGVIAGYFVLDYYRIIPRKAYDASDFYFEEMLSEIDYNHNGIDDYSDIVAGAKADAKKHPTYVEAYYTNAYPPDDEGTNGDVVWRALQHAGYDLKELMDADIKKNPYQYPDAEDPNINFRLVNNQRRFFERHITRIDAPIEEIGSWNAGDIIFYKNGSVAILSNIRNKDGYPYLIHNDGQPVREEDTFERYAQKGIVGHYRWDMKGE</sequence>
<feature type="transmembrane region" description="Helical" evidence="1">
    <location>
        <begin position="13"/>
        <end position="33"/>
    </location>
</feature>
<protein>
    <recommendedName>
        <fullName evidence="4">DUF1287 domain-containing protein</fullName>
    </recommendedName>
</protein>
<gene>
    <name evidence="2" type="ORF">EDD63_10666</name>
</gene>
<dbReference type="RefSeq" id="WP_134168400.1">
    <property type="nucleotide sequence ID" value="NZ_SODD01000006.1"/>
</dbReference>
<dbReference type="Proteomes" id="UP000294743">
    <property type="component" value="Unassembled WGS sequence"/>
</dbReference>
<organism evidence="2 3">
    <name type="scientific">Breznakia blatticola</name>
    <dbReference type="NCBI Taxonomy" id="1754012"/>
    <lineage>
        <taxon>Bacteria</taxon>
        <taxon>Bacillati</taxon>
        <taxon>Bacillota</taxon>
        <taxon>Erysipelotrichia</taxon>
        <taxon>Erysipelotrichales</taxon>
        <taxon>Erysipelotrichaceae</taxon>
        <taxon>Breznakia</taxon>
    </lineage>
</organism>
<evidence type="ECO:0000313" key="2">
    <source>
        <dbReference type="EMBL" id="TDW25125.1"/>
    </source>
</evidence>
<reference evidence="2 3" key="1">
    <citation type="submission" date="2019-03" db="EMBL/GenBank/DDBJ databases">
        <title>Genomic Encyclopedia of Type Strains, Phase IV (KMG-IV): sequencing the most valuable type-strain genomes for metagenomic binning, comparative biology and taxonomic classification.</title>
        <authorList>
            <person name="Goeker M."/>
        </authorList>
    </citation>
    <scope>NUCLEOTIDE SEQUENCE [LARGE SCALE GENOMIC DNA]</scope>
    <source>
        <strain evidence="2 3">DSM 28867</strain>
    </source>
</reference>
<dbReference type="OrthoDB" id="114026at2"/>
<evidence type="ECO:0008006" key="4">
    <source>
        <dbReference type="Google" id="ProtNLM"/>
    </source>
</evidence>
<name>A0A4R8A483_9FIRM</name>
<comment type="caution">
    <text evidence="2">The sequence shown here is derived from an EMBL/GenBank/DDBJ whole genome shotgun (WGS) entry which is preliminary data.</text>
</comment>
<keyword evidence="3" id="KW-1185">Reference proteome</keyword>
<dbReference type="EMBL" id="SODD01000006">
    <property type="protein sequence ID" value="TDW25125.1"/>
    <property type="molecule type" value="Genomic_DNA"/>
</dbReference>
<dbReference type="InterPro" id="IPR009706">
    <property type="entry name" value="DUF1287"/>
</dbReference>